<dbReference type="InterPro" id="IPR000210">
    <property type="entry name" value="BTB/POZ_dom"/>
</dbReference>
<feature type="domain" description="BTB" evidence="1">
    <location>
        <begin position="17"/>
        <end position="86"/>
    </location>
</feature>
<dbReference type="SUPFAM" id="SSF54695">
    <property type="entry name" value="POZ domain"/>
    <property type="match status" value="1"/>
</dbReference>
<evidence type="ECO:0000313" key="2">
    <source>
        <dbReference type="EMBL" id="TVY89016.1"/>
    </source>
</evidence>
<sequence length="254" mass="28528">MSSSTSAIFSADDLGTDIVTIHVGPERKAFAIHKNLICNRSDFFSKAFNGPFKEGIDGTMHLPEDDAQAFSALVVWMYSGQLPPFPNAKFAEDITGSSDYIFSLMPLFHLSEKLCLNAVTNILMDTIQDLHLKHSREFSSVALKDIYAMTHQGSKLRTYAVLMIIRKSVHGYRTKPAEDIALEDFFLLLQKEPDFARDFIQLQIRYGHRFQLANGSADAQFRNSTKGFGRCFFHTHAKSEVCHLGPEPEETKGA</sequence>
<organism evidence="2 3">
    <name type="scientific">Lachnellula willkommii</name>
    <dbReference type="NCBI Taxonomy" id="215461"/>
    <lineage>
        <taxon>Eukaryota</taxon>
        <taxon>Fungi</taxon>
        <taxon>Dikarya</taxon>
        <taxon>Ascomycota</taxon>
        <taxon>Pezizomycotina</taxon>
        <taxon>Leotiomycetes</taxon>
        <taxon>Helotiales</taxon>
        <taxon>Lachnaceae</taxon>
        <taxon>Lachnellula</taxon>
    </lineage>
</organism>
<dbReference type="PROSITE" id="PS50097">
    <property type="entry name" value="BTB"/>
    <property type="match status" value="1"/>
</dbReference>
<reference evidence="2 3" key="1">
    <citation type="submission" date="2018-05" db="EMBL/GenBank/DDBJ databases">
        <title>Genome sequencing and assembly of the regulated plant pathogen Lachnellula willkommii and related sister species for the development of diagnostic species identification markers.</title>
        <authorList>
            <person name="Giroux E."/>
            <person name="Bilodeau G."/>
        </authorList>
    </citation>
    <scope>NUCLEOTIDE SEQUENCE [LARGE SCALE GENOMIC DNA]</scope>
    <source>
        <strain evidence="2 3">CBS 172.35</strain>
    </source>
</reference>
<dbReference type="CDD" id="cd18186">
    <property type="entry name" value="BTB_POZ_ZBTB_KLHL-like"/>
    <property type="match status" value="1"/>
</dbReference>
<dbReference type="Gene3D" id="3.30.710.10">
    <property type="entry name" value="Potassium Channel Kv1.1, Chain A"/>
    <property type="match status" value="1"/>
</dbReference>
<evidence type="ECO:0000259" key="1">
    <source>
        <dbReference type="PROSITE" id="PS50097"/>
    </source>
</evidence>
<dbReference type="EMBL" id="QGML01001451">
    <property type="protein sequence ID" value="TVY89016.1"/>
    <property type="molecule type" value="Genomic_DNA"/>
</dbReference>
<protein>
    <recommendedName>
        <fullName evidence="1">BTB domain-containing protein</fullName>
    </recommendedName>
</protein>
<proteinExistence type="predicted"/>
<comment type="caution">
    <text evidence="2">The sequence shown here is derived from an EMBL/GenBank/DDBJ whole genome shotgun (WGS) entry which is preliminary data.</text>
</comment>
<dbReference type="SMART" id="SM00225">
    <property type="entry name" value="BTB"/>
    <property type="match status" value="1"/>
</dbReference>
<evidence type="ECO:0000313" key="3">
    <source>
        <dbReference type="Proteomes" id="UP000315522"/>
    </source>
</evidence>
<dbReference type="PANTHER" id="PTHR47843">
    <property type="entry name" value="BTB DOMAIN-CONTAINING PROTEIN-RELATED"/>
    <property type="match status" value="1"/>
</dbReference>
<dbReference type="AlphaFoldDB" id="A0A559M7R2"/>
<dbReference type="InterPro" id="IPR011333">
    <property type="entry name" value="SKP1/BTB/POZ_sf"/>
</dbReference>
<name>A0A559M7R2_9HELO</name>
<keyword evidence="3" id="KW-1185">Reference proteome</keyword>
<dbReference type="Pfam" id="PF00651">
    <property type="entry name" value="BTB"/>
    <property type="match status" value="1"/>
</dbReference>
<dbReference type="Proteomes" id="UP000315522">
    <property type="component" value="Unassembled WGS sequence"/>
</dbReference>
<gene>
    <name evidence="2" type="ORF">LAWI1_G007186</name>
</gene>
<accession>A0A559M7R2</accession>